<keyword evidence="1" id="KW-0732">Signal</keyword>
<evidence type="ECO:0000256" key="1">
    <source>
        <dbReference type="SAM" id="SignalP"/>
    </source>
</evidence>
<sequence length="284" mass="30579">MIGIFVFLKLSQLALTTCPDTQVSTPCGYVNVFWDCGLASTSVALFTAGVKTNITLEKRCEEIHADCFIFLKKVLTATGKMAPKVADSLVSICKNQEAFAVNGTDREYICAQGYLVANEKRFGGKEARCTLCQIANQVSTTSACVQVKKFKCGEKAGTGAVTNENVCKIGECYCPDGFVENEAGKCLLLNDALQACIDAFVLMNKSCGASETLLSCQQNEFTFMGCTSTVPPERSATLAILVPIFHDDCRQKNELKCRCNLGFARVPSAGKCISVADVEASCHT</sequence>
<protein>
    <submittedName>
        <fullName evidence="3">Uncharacterized protein</fullName>
    </submittedName>
</protein>
<dbReference type="WBParaSite" id="MBELARI_LOCUS1836">
    <property type="protein sequence ID" value="MBELARI_LOCUS1836"/>
    <property type="gene ID" value="MBELARI_LOCUS1836"/>
</dbReference>
<accession>A0AAF3EW60</accession>
<organism evidence="2 3">
    <name type="scientific">Mesorhabditis belari</name>
    <dbReference type="NCBI Taxonomy" id="2138241"/>
    <lineage>
        <taxon>Eukaryota</taxon>
        <taxon>Metazoa</taxon>
        <taxon>Ecdysozoa</taxon>
        <taxon>Nematoda</taxon>
        <taxon>Chromadorea</taxon>
        <taxon>Rhabditida</taxon>
        <taxon>Rhabditina</taxon>
        <taxon>Rhabditomorpha</taxon>
        <taxon>Rhabditoidea</taxon>
        <taxon>Rhabditidae</taxon>
        <taxon>Mesorhabditinae</taxon>
        <taxon>Mesorhabditis</taxon>
    </lineage>
</organism>
<keyword evidence="2" id="KW-1185">Reference proteome</keyword>
<dbReference type="Proteomes" id="UP000887575">
    <property type="component" value="Unassembled WGS sequence"/>
</dbReference>
<evidence type="ECO:0000313" key="3">
    <source>
        <dbReference type="WBParaSite" id="MBELARI_LOCUS1836"/>
    </source>
</evidence>
<dbReference type="AlphaFoldDB" id="A0AAF3EW60"/>
<reference evidence="3" key="1">
    <citation type="submission" date="2024-02" db="UniProtKB">
        <authorList>
            <consortium name="WormBaseParasite"/>
        </authorList>
    </citation>
    <scope>IDENTIFICATION</scope>
</reference>
<name>A0AAF3EW60_9BILA</name>
<evidence type="ECO:0000313" key="2">
    <source>
        <dbReference type="Proteomes" id="UP000887575"/>
    </source>
</evidence>
<feature type="chain" id="PRO_5042234754" evidence="1">
    <location>
        <begin position="17"/>
        <end position="284"/>
    </location>
</feature>
<feature type="signal peptide" evidence="1">
    <location>
        <begin position="1"/>
        <end position="16"/>
    </location>
</feature>
<proteinExistence type="predicted"/>